<comment type="similarity">
    <text evidence="2 8">Belongs to the nucleobase:cation symporter-2 (NCS2) (TC 2.A.40) family. Azg-like subfamily.</text>
</comment>
<evidence type="ECO:0000256" key="9">
    <source>
        <dbReference type="SAM" id="Phobius"/>
    </source>
</evidence>
<evidence type="ECO:0000256" key="2">
    <source>
        <dbReference type="ARBA" id="ARBA00005697"/>
    </source>
</evidence>
<evidence type="ECO:0000313" key="13">
    <source>
        <dbReference type="Proteomes" id="UP000469870"/>
    </source>
</evidence>
<evidence type="ECO:0000256" key="6">
    <source>
        <dbReference type="ARBA" id="ARBA00022989"/>
    </source>
</evidence>
<keyword evidence="7 8" id="KW-0472">Membrane</keyword>
<feature type="transmembrane region" description="Helical" evidence="9">
    <location>
        <begin position="220"/>
        <end position="237"/>
    </location>
</feature>
<dbReference type="EMBL" id="WJQS01000006">
    <property type="protein sequence ID" value="MRI85733.1"/>
    <property type="molecule type" value="Genomic_DNA"/>
</dbReference>
<accession>A0A6I2GZ70</accession>
<feature type="transmembrane region" description="Helical" evidence="9">
    <location>
        <begin position="369"/>
        <end position="391"/>
    </location>
</feature>
<feature type="transmembrane region" description="Helical" evidence="9">
    <location>
        <begin position="426"/>
        <end position="452"/>
    </location>
</feature>
<evidence type="ECO:0000313" key="12">
    <source>
        <dbReference type="Proteomes" id="UP000430975"/>
    </source>
</evidence>
<feature type="transmembrane region" description="Helical" evidence="9">
    <location>
        <begin position="122"/>
        <end position="147"/>
    </location>
</feature>
<reference evidence="12 13" key="1">
    <citation type="submission" date="2019-11" db="EMBL/GenBank/DDBJ databases">
        <title>Characterisation of Fundicoccus ignavus gen. nov. sp. nov., a novel genus of the family Aerococcaceae isolated from bulk tank milk.</title>
        <authorList>
            <person name="Siebert A."/>
            <person name="Huptas C."/>
            <person name="Wenning M."/>
            <person name="Scherer S."/>
            <person name="Doll E.V."/>
        </authorList>
    </citation>
    <scope>NUCLEOTIDE SEQUENCE [LARGE SCALE GENOMIC DNA]</scope>
    <source>
        <strain evidence="10 13">DSM 109653</strain>
        <strain evidence="11 12">WS4759</strain>
    </source>
</reference>
<dbReference type="InterPro" id="IPR006043">
    <property type="entry name" value="NCS2"/>
</dbReference>
<feature type="transmembrane region" description="Helical" evidence="9">
    <location>
        <begin position="20"/>
        <end position="41"/>
    </location>
</feature>
<dbReference type="PIRSF" id="PIRSF005353">
    <property type="entry name" value="PbuG"/>
    <property type="match status" value="1"/>
</dbReference>
<proteinExistence type="inferred from homology"/>
<dbReference type="GO" id="GO:0005345">
    <property type="term" value="F:purine nucleobase transmembrane transporter activity"/>
    <property type="evidence" value="ECO:0007669"/>
    <property type="project" value="TreeGrafter"/>
</dbReference>
<evidence type="ECO:0000256" key="8">
    <source>
        <dbReference type="PIRNR" id="PIRNR005353"/>
    </source>
</evidence>
<keyword evidence="6 8" id="KW-1133">Transmembrane helix</keyword>
<dbReference type="PANTHER" id="PTHR43337:SF1">
    <property type="entry name" value="XANTHINE_URACIL PERMEASE C887.17-RELATED"/>
    <property type="match status" value="1"/>
</dbReference>
<evidence type="ECO:0000256" key="1">
    <source>
        <dbReference type="ARBA" id="ARBA00004651"/>
    </source>
</evidence>
<organism evidence="11 12">
    <name type="scientific">Fundicoccus ignavus</name>
    <dbReference type="NCBI Taxonomy" id="2664442"/>
    <lineage>
        <taxon>Bacteria</taxon>
        <taxon>Bacillati</taxon>
        <taxon>Bacillota</taxon>
        <taxon>Bacilli</taxon>
        <taxon>Lactobacillales</taxon>
        <taxon>Aerococcaceae</taxon>
        <taxon>Fundicoccus</taxon>
    </lineage>
</organism>
<dbReference type="Proteomes" id="UP000469870">
    <property type="component" value="Unassembled WGS sequence"/>
</dbReference>
<evidence type="ECO:0000256" key="5">
    <source>
        <dbReference type="ARBA" id="ARBA00022692"/>
    </source>
</evidence>
<feature type="transmembrane region" description="Helical" evidence="9">
    <location>
        <begin position="94"/>
        <end position="115"/>
    </location>
</feature>
<feature type="transmembrane region" description="Helical" evidence="9">
    <location>
        <begin position="397"/>
        <end position="414"/>
    </location>
</feature>
<evidence type="ECO:0000256" key="7">
    <source>
        <dbReference type="ARBA" id="ARBA00023136"/>
    </source>
</evidence>
<feature type="transmembrane region" description="Helical" evidence="9">
    <location>
        <begin position="48"/>
        <end position="74"/>
    </location>
</feature>
<feature type="transmembrane region" description="Helical" evidence="9">
    <location>
        <begin position="279"/>
        <end position="302"/>
    </location>
</feature>
<dbReference type="InterPro" id="IPR045018">
    <property type="entry name" value="Azg-like"/>
</dbReference>
<evidence type="ECO:0000313" key="10">
    <source>
        <dbReference type="EMBL" id="MRI81993.1"/>
    </source>
</evidence>
<name>A0A6I2GZ70_9LACT</name>
<dbReference type="RefSeq" id="WP_311454030.1">
    <property type="nucleotide sequence ID" value="NZ_WJQR01000007.1"/>
</dbReference>
<dbReference type="AlphaFoldDB" id="A0A6I2GZ70"/>
<protein>
    <submittedName>
        <fullName evidence="11">NCS2 family permease</fullName>
    </submittedName>
</protein>
<keyword evidence="4 8" id="KW-1003">Cell membrane</keyword>
<keyword evidence="3 8" id="KW-0813">Transport</keyword>
<feature type="transmembrane region" description="Helical" evidence="9">
    <location>
        <begin position="197"/>
        <end position="213"/>
    </location>
</feature>
<sequence>MDKFFKLRENGTKVSTEITAGITTFLAMSYIIFVNPSLLALSGMPSQAVFLATIFSSAIATLILGLFANVPYAVAPGMGLNAFFTYTVVFSLGFTWQEALSMVFICGVVNILITVTKVRKMLIVAIPEALQHAISAGIGIFIGYIGIKNAGLLNFTIDGYNILSINGGDPTAFEGAIDSVVANSGALPALVNFTEPGVLLALIGLVITIILMLRNVQGAILIGIIATTVLAIPMGLVDLSSVNLVDNSLASAFDDLGETFLVIFTPAGLPSLFSDLTKLPIVLITIFSFSLSDIFDTIGTFIGTGRRTGIFSEEDEKAVENSNGFSSKMDKALFGDSIGTLVGSLFGTSNVTTFVESAAGIGAGGRTGLTSVVTSICFLLAMFLSPIIGIVPTEATAPALIIVGILMVGSLNDVNWTDFSEAVPAFFASIFMGLAYSISNGIAAGFITYGIVKTFKGEAKEVHPLIWVSIVLFILNYVVMAFI</sequence>
<dbReference type="Pfam" id="PF00860">
    <property type="entry name" value="Xan_ur_permease"/>
    <property type="match status" value="2"/>
</dbReference>
<evidence type="ECO:0000313" key="11">
    <source>
        <dbReference type="EMBL" id="MRI85733.1"/>
    </source>
</evidence>
<dbReference type="EMBL" id="WJQR01000007">
    <property type="protein sequence ID" value="MRI81993.1"/>
    <property type="molecule type" value="Genomic_DNA"/>
</dbReference>
<dbReference type="InterPro" id="IPR026033">
    <property type="entry name" value="Azg-like_bact_archaea"/>
</dbReference>
<feature type="transmembrane region" description="Helical" evidence="9">
    <location>
        <begin position="464"/>
        <end position="482"/>
    </location>
</feature>
<comment type="caution">
    <text evidence="11">The sequence shown here is derived from an EMBL/GenBank/DDBJ whole genome shotgun (WGS) entry which is preliminary data.</text>
</comment>
<comment type="subcellular location">
    <subcellularLocation>
        <location evidence="1 8">Cell membrane</location>
        <topology evidence="1 8">Multi-pass membrane protein</topology>
    </subcellularLocation>
</comment>
<keyword evidence="5 8" id="KW-0812">Transmembrane</keyword>
<keyword evidence="12" id="KW-1185">Reference proteome</keyword>
<evidence type="ECO:0000256" key="3">
    <source>
        <dbReference type="ARBA" id="ARBA00022448"/>
    </source>
</evidence>
<evidence type="ECO:0000256" key="4">
    <source>
        <dbReference type="ARBA" id="ARBA00022475"/>
    </source>
</evidence>
<gene>
    <name evidence="11" type="ORF">GIY09_07620</name>
    <name evidence="10" type="ORF">GIY11_08245</name>
</gene>
<dbReference type="PANTHER" id="PTHR43337">
    <property type="entry name" value="XANTHINE/URACIL PERMEASE C887.17-RELATED"/>
    <property type="match status" value="1"/>
</dbReference>
<dbReference type="Proteomes" id="UP000430975">
    <property type="component" value="Unassembled WGS sequence"/>
</dbReference>
<dbReference type="GO" id="GO:0005886">
    <property type="term" value="C:plasma membrane"/>
    <property type="evidence" value="ECO:0007669"/>
    <property type="project" value="UniProtKB-SubCell"/>
</dbReference>